<keyword evidence="7" id="KW-1185">Reference proteome</keyword>
<dbReference type="EMBL" id="VUJU01009372">
    <property type="protein sequence ID" value="KAF0720907.1"/>
    <property type="molecule type" value="Genomic_DNA"/>
</dbReference>
<keyword evidence="3" id="KW-0862">Zinc</keyword>
<keyword evidence="1" id="KW-0479">Metal-binding</keyword>
<proteinExistence type="predicted"/>
<evidence type="ECO:0000256" key="4">
    <source>
        <dbReference type="ARBA" id="ARBA00023125"/>
    </source>
</evidence>
<feature type="non-terminal residue" evidence="6">
    <location>
        <position position="66"/>
    </location>
</feature>
<dbReference type="GO" id="GO:0003677">
    <property type="term" value="F:DNA binding"/>
    <property type="evidence" value="ECO:0007669"/>
    <property type="project" value="UniProtKB-KW"/>
</dbReference>
<dbReference type="InterPro" id="IPR038441">
    <property type="entry name" value="THAP_Znf_sf"/>
</dbReference>
<gene>
    <name evidence="6" type="ORF">FWK35_00029784</name>
</gene>
<dbReference type="GO" id="GO:0008270">
    <property type="term" value="F:zinc ion binding"/>
    <property type="evidence" value="ECO:0007669"/>
    <property type="project" value="UniProtKB-KW"/>
</dbReference>
<evidence type="ECO:0000256" key="2">
    <source>
        <dbReference type="ARBA" id="ARBA00022771"/>
    </source>
</evidence>
<evidence type="ECO:0000256" key="3">
    <source>
        <dbReference type="ARBA" id="ARBA00022833"/>
    </source>
</evidence>
<dbReference type="Gene3D" id="6.20.210.20">
    <property type="entry name" value="THAP domain"/>
    <property type="match status" value="1"/>
</dbReference>
<keyword evidence="4" id="KW-0238">DNA-binding</keyword>
<keyword evidence="2" id="KW-0863">Zinc-finger</keyword>
<comment type="caution">
    <text evidence="6">The sequence shown here is derived from an EMBL/GenBank/DDBJ whole genome shotgun (WGS) entry which is preliminary data.</text>
</comment>
<dbReference type="InterPro" id="IPR006612">
    <property type="entry name" value="THAP_Znf"/>
</dbReference>
<dbReference type="Pfam" id="PF05485">
    <property type="entry name" value="THAP"/>
    <property type="match status" value="1"/>
</dbReference>
<feature type="domain" description="THAP-type" evidence="5">
    <location>
        <begin position="7"/>
        <end position="52"/>
    </location>
</feature>
<evidence type="ECO:0000313" key="6">
    <source>
        <dbReference type="EMBL" id="KAF0720907.1"/>
    </source>
</evidence>
<dbReference type="Proteomes" id="UP000478052">
    <property type="component" value="Unassembled WGS sequence"/>
</dbReference>
<reference evidence="6 7" key="1">
    <citation type="submission" date="2019-08" db="EMBL/GenBank/DDBJ databases">
        <title>Whole genome of Aphis craccivora.</title>
        <authorList>
            <person name="Voronova N.V."/>
            <person name="Shulinski R.S."/>
            <person name="Bandarenka Y.V."/>
            <person name="Zhorov D.G."/>
            <person name="Warner D."/>
        </authorList>
    </citation>
    <scope>NUCLEOTIDE SEQUENCE [LARGE SCALE GENOMIC DNA]</scope>
    <source>
        <strain evidence="6">180601</strain>
        <tissue evidence="6">Whole Body</tissue>
    </source>
</reference>
<accession>A0A6G0W323</accession>
<organism evidence="6 7">
    <name type="scientific">Aphis craccivora</name>
    <name type="common">Cowpea aphid</name>
    <dbReference type="NCBI Taxonomy" id="307492"/>
    <lineage>
        <taxon>Eukaryota</taxon>
        <taxon>Metazoa</taxon>
        <taxon>Ecdysozoa</taxon>
        <taxon>Arthropoda</taxon>
        <taxon>Hexapoda</taxon>
        <taxon>Insecta</taxon>
        <taxon>Pterygota</taxon>
        <taxon>Neoptera</taxon>
        <taxon>Paraneoptera</taxon>
        <taxon>Hemiptera</taxon>
        <taxon>Sternorrhyncha</taxon>
        <taxon>Aphidomorpha</taxon>
        <taxon>Aphidoidea</taxon>
        <taxon>Aphididae</taxon>
        <taxon>Aphidini</taxon>
        <taxon>Aphis</taxon>
        <taxon>Aphis</taxon>
    </lineage>
</organism>
<evidence type="ECO:0000259" key="5">
    <source>
        <dbReference type="Pfam" id="PF05485"/>
    </source>
</evidence>
<dbReference type="SUPFAM" id="SSF57716">
    <property type="entry name" value="Glucocorticoid receptor-like (DNA-binding domain)"/>
    <property type="match status" value="1"/>
</dbReference>
<protein>
    <submittedName>
        <fullName evidence="6">Bromodomain-containing protein DDB G0270170-like</fullName>
    </submittedName>
</protein>
<sequence>MSRLHKCCVHNCFGTSKSRFSIPKHSHSTWEIAIGKTLTKRSRVCSDHFVKEDIVDTWVSGESSFS</sequence>
<evidence type="ECO:0000256" key="1">
    <source>
        <dbReference type="ARBA" id="ARBA00022723"/>
    </source>
</evidence>
<dbReference type="OrthoDB" id="6616931at2759"/>
<evidence type="ECO:0000313" key="7">
    <source>
        <dbReference type="Proteomes" id="UP000478052"/>
    </source>
</evidence>
<dbReference type="AlphaFoldDB" id="A0A6G0W323"/>
<name>A0A6G0W323_APHCR</name>